<dbReference type="InterPro" id="IPR000425">
    <property type="entry name" value="MIP"/>
</dbReference>
<dbReference type="PRINTS" id="PR00783">
    <property type="entry name" value="MINTRINSICP"/>
</dbReference>
<feature type="transmembrane region" description="Helical" evidence="7">
    <location>
        <begin position="234"/>
        <end position="255"/>
    </location>
</feature>
<reference evidence="8 9" key="1">
    <citation type="submission" date="2023-07" db="EMBL/GenBank/DDBJ databases">
        <title>Functional and genomic diversity of the sorghum phyllosphere microbiome.</title>
        <authorList>
            <person name="Shade A."/>
        </authorList>
    </citation>
    <scope>NUCLEOTIDE SEQUENCE [LARGE SCALE GENOMIC DNA]</scope>
    <source>
        <strain evidence="8 9">SORGH_AS_1207</strain>
    </source>
</reference>
<evidence type="ECO:0000313" key="9">
    <source>
        <dbReference type="Proteomes" id="UP001226691"/>
    </source>
</evidence>
<evidence type="ECO:0000256" key="3">
    <source>
        <dbReference type="ARBA" id="ARBA00022692"/>
    </source>
</evidence>
<dbReference type="RefSeq" id="WP_307481122.1">
    <property type="nucleotide sequence ID" value="NZ_JAUTBF010000001.1"/>
</dbReference>
<evidence type="ECO:0000256" key="4">
    <source>
        <dbReference type="ARBA" id="ARBA00022989"/>
    </source>
</evidence>
<dbReference type="InterPro" id="IPR023271">
    <property type="entry name" value="Aquaporin-like"/>
</dbReference>
<accession>A0ABU0TSF7</accession>
<comment type="similarity">
    <text evidence="6">Belongs to the MIP/aquaporin (TC 1.A.8) family.</text>
</comment>
<organism evidence="8 9">
    <name type="scientific">Microbacterium trichothecenolyticum</name>
    <name type="common">Aureobacterium trichothecenolyticum</name>
    <dbReference type="NCBI Taxonomy" id="69370"/>
    <lineage>
        <taxon>Bacteria</taxon>
        <taxon>Bacillati</taxon>
        <taxon>Actinomycetota</taxon>
        <taxon>Actinomycetes</taxon>
        <taxon>Micrococcales</taxon>
        <taxon>Microbacteriaceae</taxon>
        <taxon>Microbacterium</taxon>
    </lineage>
</organism>
<dbReference type="Gene3D" id="1.20.1080.10">
    <property type="entry name" value="Glycerol uptake facilitator protein"/>
    <property type="match status" value="1"/>
</dbReference>
<evidence type="ECO:0000256" key="5">
    <source>
        <dbReference type="ARBA" id="ARBA00023136"/>
    </source>
</evidence>
<keyword evidence="9" id="KW-1185">Reference proteome</keyword>
<dbReference type="Pfam" id="PF00230">
    <property type="entry name" value="MIP"/>
    <property type="match status" value="1"/>
</dbReference>
<keyword evidence="3 6" id="KW-0812">Transmembrane</keyword>
<feature type="transmembrane region" description="Helical" evidence="7">
    <location>
        <begin position="162"/>
        <end position="180"/>
    </location>
</feature>
<dbReference type="SUPFAM" id="SSF81338">
    <property type="entry name" value="Aquaporin-like"/>
    <property type="match status" value="1"/>
</dbReference>
<comment type="caution">
    <text evidence="8">The sequence shown here is derived from an EMBL/GenBank/DDBJ whole genome shotgun (WGS) entry which is preliminary data.</text>
</comment>
<keyword evidence="4 7" id="KW-1133">Transmembrane helix</keyword>
<proteinExistence type="inferred from homology"/>
<protein>
    <submittedName>
        <fullName evidence="8">Glycerol uptake facilitator-like aquaporin</fullName>
    </submittedName>
</protein>
<dbReference type="InterPro" id="IPR022357">
    <property type="entry name" value="MIP_CS"/>
</dbReference>
<evidence type="ECO:0000256" key="2">
    <source>
        <dbReference type="ARBA" id="ARBA00022448"/>
    </source>
</evidence>
<dbReference type="Proteomes" id="UP001226691">
    <property type="component" value="Unassembled WGS sequence"/>
</dbReference>
<evidence type="ECO:0000313" key="8">
    <source>
        <dbReference type="EMBL" id="MDQ1122578.1"/>
    </source>
</evidence>
<keyword evidence="5 7" id="KW-0472">Membrane</keyword>
<evidence type="ECO:0000256" key="1">
    <source>
        <dbReference type="ARBA" id="ARBA00004141"/>
    </source>
</evidence>
<dbReference type="InterPro" id="IPR034294">
    <property type="entry name" value="Aquaporin_transptr"/>
</dbReference>
<feature type="transmembrane region" description="Helical" evidence="7">
    <location>
        <begin position="118"/>
        <end position="142"/>
    </location>
</feature>
<name>A0ABU0TSF7_MICTR</name>
<dbReference type="PROSITE" id="PS00221">
    <property type="entry name" value="MIP"/>
    <property type="match status" value="1"/>
</dbReference>
<comment type="subcellular location">
    <subcellularLocation>
        <location evidence="1">Membrane</location>
        <topology evidence="1">Multi-pass membrane protein</topology>
    </subcellularLocation>
</comment>
<evidence type="ECO:0000256" key="6">
    <source>
        <dbReference type="RuleBase" id="RU000477"/>
    </source>
</evidence>
<feature type="transmembrane region" description="Helical" evidence="7">
    <location>
        <begin position="73"/>
        <end position="97"/>
    </location>
</feature>
<keyword evidence="2 6" id="KW-0813">Transport</keyword>
<gene>
    <name evidence="8" type="ORF">QE412_001151</name>
</gene>
<evidence type="ECO:0000256" key="7">
    <source>
        <dbReference type="SAM" id="Phobius"/>
    </source>
</evidence>
<dbReference type="EMBL" id="JAUTBF010000001">
    <property type="protein sequence ID" value="MDQ1122578.1"/>
    <property type="molecule type" value="Genomic_DNA"/>
</dbReference>
<feature type="transmembrane region" description="Helical" evidence="7">
    <location>
        <begin position="192"/>
        <end position="214"/>
    </location>
</feature>
<sequence>MTAHDPSGPAPSGPTPSGRQALVAQVGVTTFAADWTSDAHRVRRLVSEFIGMAGLTFILSGGASIIAQDGGTVPKIAVVAILSAVSALWLMAAIFFLGDISAHFNPAMTLAFALRGDMGWPMAVAYWVVQFVGAVAGSGAAVLLFGDAGGLASVRPPQGGEWQALVFETVITFGIVLMVLGMANGPKLNGQFVPFAVAAYIMAWGTMGGAFNGAAMNPARAFGPAVFAGALDVVWVYLVGGAIGAVIAVLVARFFRGRARAQEASAAMGNPLA</sequence>
<feature type="transmembrane region" description="Helical" evidence="7">
    <location>
        <begin position="49"/>
        <end position="67"/>
    </location>
</feature>
<dbReference type="PANTHER" id="PTHR45724">
    <property type="entry name" value="AQUAPORIN NIP2-1"/>
    <property type="match status" value="1"/>
</dbReference>
<dbReference type="PANTHER" id="PTHR45724:SF13">
    <property type="entry name" value="AQUAPORIN NIP1-1-RELATED"/>
    <property type="match status" value="1"/>
</dbReference>